<dbReference type="InterPro" id="IPR036412">
    <property type="entry name" value="HAD-like_sf"/>
</dbReference>
<name>A0A6G8F251_9PROT</name>
<dbReference type="EMBL" id="MN990728">
    <property type="protein sequence ID" value="QIM10333.1"/>
    <property type="molecule type" value="Genomic_DNA"/>
</dbReference>
<protein>
    <recommendedName>
        <fullName evidence="2">Haloacid dehalogenase</fullName>
    </recommendedName>
</protein>
<dbReference type="Gene3D" id="3.40.50.1000">
    <property type="entry name" value="HAD superfamily/HAD-like"/>
    <property type="match status" value="1"/>
</dbReference>
<dbReference type="PANTHER" id="PTHR43611:SF3">
    <property type="entry name" value="FLAVIN MONONUCLEOTIDE HYDROLASE 1, CHLOROPLATIC"/>
    <property type="match status" value="1"/>
</dbReference>
<proteinExistence type="predicted"/>
<dbReference type="SUPFAM" id="SSF56784">
    <property type="entry name" value="HAD-like"/>
    <property type="match status" value="1"/>
</dbReference>
<dbReference type="NCBIfam" id="TIGR01509">
    <property type="entry name" value="HAD-SF-IA-v3"/>
    <property type="match status" value="1"/>
</dbReference>
<dbReference type="SFLD" id="SFLDS00003">
    <property type="entry name" value="Haloacid_Dehalogenase"/>
    <property type="match status" value="1"/>
</dbReference>
<organism evidence="1">
    <name type="scientific">uncultured Alphaproteobacteria bacterium</name>
    <dbReference type="NCBI Taxonomy" id="91750"/>
    <lineage>
        <taxon>Bacteria</taxon>
        <taxon>Pseudomonadati</taxon>
        <taxon>Pseudomonadota</taxon>
        <taxon>Alphaproteobacteria</taxon>
        <taxon>environmental samples</taxon>
    </lineage>
</organism>
<dbReference type="SFLD" id="SFLDG01129">
    <property type="entry name" value="C1.5:_HAD__Beta-PGM__Phosphata"/>
    <property type="match status" value="1"/>
</dbReference>
<dbReference type="InterPro" id="IPR023214">
    <property type="entry name" value="HAD_sf"/>
</dbReference>
<evidence type="ECO:0000313" key="1">
    <source>
        <dbReference type="EMBL" id="QIM10333.1"/>
    </source>
</evidence>
<dbReference type="PRINTS" id="PR00413">
    <property type="entry name" value="HADHALOGNASE"/>
</dbReference>
<sequence length="223" mass="25246">MATNIKYCIWDVGKTIYPYTLVPLDKWAAAHTVCPEDYTKGRNIFTYDYNPYMRGEISFQQVCSEICRQYNIPFTTSTPQEINKALHQGVGKAYPETLETMRLLQQKGISNGILSNALPILNNTAPIDGLVEPQHIFTSYELKLLKPDIRIYQAVRQKLGCRFEEMMFIDDKPANVNAACSLGIKGIVCRHEALKTSVLSVLHADIKNSKLFPVNKNKRDASL</sequence>
<evidence type="ECO:0008006" key="2">
    <source>
        <dbReference type="Google" id="ProtNLM"/>
    </source>
</evidence>
<reference evidence="1" key="1">
    <citation type="journal article" date="2020" name="J. ISSAAS">
        <title>Lactobacilli and other gastrointestinal microbiota of Peromyscus leucopus, reservoir host for agents of Lyme disease and other zoonoses in North America.</title>
        <authorList>
            <person name="Milovic A."/>
            <person name="Bassam K."/>
            <person name="Shao H."/>
            <person name="Chatzistamou I."/>
            <person name="Tufts D.M."/>
            <person name="Diuk-Wasser M."/>
            <person name="Barbour A.G."/>
        </authorList>
    </citation>
    <scope>NUCLEOTIDE SEQUENCE</scope>
    <source>
        <strain evidence="1">LL90</strain>
    </source>
</reference>
<dbReference type="Gene3D" id="1.10.150.240">
    <property type="entry name" value="Putative phosphatase, domain 2"/>
    <property type="match status" value="1"/>
</dbReference>
<dbReference type="AlphaFoldDB" id="A0A6G8F251"/>
<dbReference type="Pfam" id="PF00702">
    <property type="entry name" value="Hydrolase"/>
    <property type="match status" value="1"/>
</dbReference>
<gene>
    <name evidence="1" type="ORF">PlAlph_0870</name>
</gene>
<dbReference type="PANTHER" id="PTHR43611">
    <property type="entry name" value="ALPHA-D-GLUCOSE 1-PHOSPHATE PHOSPHATASE"/>
    <property type="match status" value="1"/>
</dbReference>
<dbReference type="InterPro" id="IPR023198">
    <property type="entry name" value="PGP-like_dom2"/>
</dbReference>
<accession>A0A6G8F251</accession>
<dbReference type="InterPro" id="IPR006439">
    <property type="entry name" value="HAD-SF_hydro_IA"/>
</dbReference>